<comment type="subunit">
    <text evidence="11">This enzyme consists of two polypeptide chains, which are synthesized in precursor form from a single polypeptide.</text>
</comment>
<dbReference type="InterPro" id="IPR029055">
    <property type="entry name" value="Ntn_hydrolases_N"/>
</dbReference>
<dbReference type="PRINTS" id="PR01210">
    <property type="entry name" value="GGTRANSPTASE"/>
</dbReference>
<keyword evidence="7 11" id="KW-0012">Acyltransferase</keyword>
<comment type="catalytic activity">
    <reaction evidence="8 11">
        <text>an N-terminal (5-L-glutamyl)-[peptide] + an alpha-amino acid = 5-L-glutamyl amino acid + an N-terminal L-alpha-aminoacyl-[peptide]</text>
        <dbReference type="Rhea" id="RHEA:23904"/>
        <dbReference type="Rhea" id="RHEA-COMP:9780"/>
        <dbReference type="Rhea" id="RHEA-COMP:9795"/>
        <dbReference type="ChEBI" id="CHEBI:77644"/>
        <dbReference type="ChEBI" id="CHEBI:78597"/>
        <dbReference type="ChEBI" id="CHEBI:78599"/>
        <dbReference type="ChEBI" id="CHEBI:78608"/>
        <dbReference type="EC" id="2.3.2.2"/>
    </reaction>
</comment>
<evidence type="ECO:0000256" key="11">
    <source>
        <dbReference type="RuleBase" id="RU368036"/>
    </source>
</evidence>
<feature type="binding site" evidence="10">
    <location>
        <begin position="477"/>
        <end position="478"/>
    </location>
    <ligand>
        <name>L-glutamate</name>
        <dbReference type="ChEBI" id="CHEBI:29985"/>
    </ligand>
</feature>
<dbReference type="GO" id="GO:0006750">
    <property type="term" value="P:glutathione biosynthetic process"/>
    <property type="evidence" value="ECO:0007669"/>
    <property type="project" value="UniProtKB-KW"/>
</dbReference>
<dbReference type="AlphaFoldDB" id="A0A853FXU6"/>
<keyword evidence="12" id="KW-0732">Signal</keyword>
<comment type="caution">
    <text evidence="13">The sequence shown here is derived from an EMBL/GenBank/DDBJ whole genome shotgun (WGS) entry which is preliminary data.</text>
</comment>
<keyword evidence="4 11" id="KW-0808">Transferase</keyword>
<evidence type="ECO:0000256" key="3">
    <source>
        <dbReference type="ARBA" id="ARBA00009381"/>
    </source>
</evidence>
<feature type="chain" id="PRO_5033011498" description="Glutathione hydrolase proenzyme" evidence="12">
    <location>
        <begin position="34"/>
        <end position="592"/>
    </location>
</feature>
<evidence type="ECO:0000256" key="7">
    <source>
        <dbReference type="ARBA" id="ARBA00023315"/>
    </source>
</evidence>
<sequence length="592" mass="62784">MRSIARPGFAGSGWRRWAGALALACAALASAGAAPQAKEDIQPEGGSGFTERRLAFAQDYMVSSANPLATRAGLQMLSEGGSATDATIAAQLVLALVEPQSSGIGGGAFAVGYDAAGGRLHAWDGRETAPAAARSDRFMNGGKALPFWDAVHSGRSVGTPGLVRLLWRMHAAQGRLPWERLFQPAIALAEDGFAVSPRLHALLEENRDLRRQPAAAAYFYDRRGAAWPVGHMLRNTAFADVLRALAQEGPAAFYEGPVAEAIVRAVASHPVPGDLSLDDLRSYQAKERAALCTPYKAYVLCGMPPPSSGPLAVMQILGILSHTPIAGLPPDSLEAVHLFSEAGKLAYADRDFYVADPDFQDVPVRALLDPAYLELRAGLIAADRSMGRAPPGDPAAMLARRGRDDSPELPSTTHIVAVDKERNVVSMTSSIETAFGSKIFVKGFLLNNQLTDFSLSGADARGRPVANRVEPLKRPRSSMAPMLVLRDGRPVLAIGSPGGAAIINYVAKTLLGTLDWGMDIQQAIDLPNRGSRNHFTELEKGSPLAPLAPALRDMGHEVREVEFPSGLQGVAITRDGLQGGADPRREGLAAGR</sequence>
<evidence type="ECO:0000256" key="2">
    <source>
        <dbReference type="ARBA" id="ARBA00001089"/>
    </source>
</evidence>
<dbReference type="PANTHER" id="PTHR43199">
    <property type="entry name" value="GLUTATHIONE HYDROLASE"/>
    <property type="match status" value="1"/>
</dbReference>
<dbReference type="Gene3D" id="3.60.20.40">
    <property type="match status" value="1"/>
</dbReference>
<dbReference type="EC" id="2.3.2.2" evidence="11"/>
<dbReference type="InterPro" id="IPR051792">
    <property type="entry name" value="GGT_bact"/>
</dbReference>
<reference evidence="13 14" key="1">
    <citation type="submission" date="2020-07" db="EMBL/GenBank/DDBJ databases">
        <title>Taxonomic revisions and descriptions of new bacterial species based on genomic comparisons in the high-G+C-content subgroup of the family Alcaligenaceae.</title>
        <authorList>
            <person name="Szabo A."/>
            <person name="Felfoldi T."/>
        </authorList>
    </citation>
    <scope>NUCLEOTIDE SEQUENCE [LARGE SCALE GENOMIC DNA]</scope>
    <source>
        <strain evidence="13 14">LMG 24012</strain>
    </source>
</reference>
<dbReference type="GO" id="GO:0006751">
    <property type="term" value="P:glutathione catabolic process"/>
    <property type="evidence" value="ECO:0007669"/>
    <property type="project" value="UniProtKB-UniRule"/>
</dbReference>
<evidence type="ECO:0000256" key="8">
    <source>
        <dbReference type="ARBA" id="ARBA00047417"/>
    </source>
</evidence>
<accession>A0A853FXU6</accession>
<dbReference type="InterPro" id="IPR043137">
    <property type="entry name" value="GGT_ssub_C"/>
</dbReference>
<evidence type="ECO:0000256" key="9">
    <source>
        <dbReference type="PIRSR" id="PIRSR600101-1"/>
    </source>
</evidence>
<dbReference type="NCBIfam" id="TIGR00066">
    <property type="entry name" value="g_glut_trans"/>
    <property type="match status" value="1"/>
</dbReference>
<dbReference type="Gene3D" id="1.10.246.130">
    <property type="match status" value="1"/>
</dbReference>
<evidence type="ECO:0000256" key="12">
    <source>
        <dbReference type="SAM" id="SignalP"/>
    </source>
</evidence>
<name>A0A853FXU6_9BURK</name>
<feature type="binding site" evidence="10">
    <location>
        <position position="126"/>
    </location>
    <ligand>
        <name>L-glutamate</name>
        <dbReference type="ChEBI" id="CHEBI:29985"/>
    </ligand>
</feature>
<keyword evidence="6 11" id="KW-0865">Zymogen</keyword>
<gene>
    <name evidence="13" type="primary">ggt</name>
    <name evidence="13" type="ORF">H0A72_08945</name>
</gene>
<dbReference type="Pfam" id="PF01019">
    <property type="entry name" value="G_glu_transpept"/>
    <property type="match status" value="1"/>
</dbReference>
<evidence type="ECO:0000256" key="5">
    <source>
        <dbReference type="ARBA" id="ARBA00022801"/>
    </source>
</evidence>
<proteinExistence type="inferred from homology"/>
<comment type="similarity">
    <text evidence="3 11">Belongs to the gamma-glutamyltransferase family.</text>
</comment>
<evidence type="ECO:0000256" key="4">
    <source>
        <dbReference type="ARBA" id="ARBA00022679"/>
    </source>
</evidence>
<organism evidence="13 14">
    <name type="scientific">Parapusillimonas granuli</name>
    <dbReference type="NCBI Taxonomy" id="380911"/>
    <lineage>
        <taxon>Bacteria</taxon>
        <taxon>Pseudomonadati</taxon>
        <taxon>Pseudomonadota</taxon>
        <taxon>Betaproteobacteria</taxon>
        <taxon>Burkholderiales</taxon>
        <taxon>Alcaligenaceae</taxon>
        <taxon>Parapusillimonas</taxon>
    </lineage>
</organism>
<feature type="binding site" evidence="10">
    <location>
        <position position="452"/>
    </location>
    <ligand>
        <name>L-glutamate</name>
        <dbReference type="ChEBI" id="CHEBI:29985"/>
    </ligand>
</feature>
<keyword evidence="14" id="KW-1185">Reference proteome</keyword>
<comment type="PTM">
    <text evidence="11">Cleaved by autocatalysis into a large and a small subunit.</text>
</comment>
<evidence type="ECO:0000313" key="14">
    <source>
        <dbReference type="Proteomes" id="UP000559809"/>
    </source>
</evidence>
<comment type="catalytic activity">
    <reaction evidence="2 11">
        <text>glutathione + H2O = L-cysteinylglycine + L-glutamate</text>
        <dbReference type="Rhea" id="RHEA:28807"/>
        <dbReference type="ChEBI" id="CHEBI:15377"/>
        <dbReference type="ChEBI" id="CHEBI:29985"/>
        <dbReference type="ChEBI" id="CHEBI:57925"/>
        <dbReference type="ChEBI" id="CHEBI:61694"/>
        <dbReference type="EC" id="3.4.19.13"/>
    </reaction>
</comment>
<dbReference type="EC" id="3.4.19.13" evidence="11"/>
<dbReference type="GO" id="GO:0036374">
    <property type="term" value="F:glutathione hydrolase activity"/>
    <property type="evidence" value="ECO:0007669"/>
    <property type="project" value="UniProtKB-UniRule"/>
</dbReference>
<keyword evidence="5 11" id="KW-0378">Hydrolase</keyword>
<feature type="binding site" evidence="10">
    <location>
        <position position="499"/>
    </location>
    <ligand>
        <name>L-glutamate</name>
        <dbReference type="ChEBI" id="CHEBI:29985"/>
    </ligand>
</feature>
<dbReference type="SUPFAM" id="SSF56235">
    <property type="entry name" value="N-terminal nucleophile aminohydrolases (Ntn hydrolases)"/>
    <property type="match status" value="1"/>
</dbReference>
<keyword evidence="11" id="KW-0317">Glutathione biosynthesis</keyword>
<comment type="pathway">
    <text evidence="11">Sulfur metabolism; glutathione metabolism.</text>
</comment>
<evidence type="ECO:0000256" key="6">
    <source>
        <dbReference type="ARBA" id="ARBA00023145"/>
    </source>
</evidence>
<dbReference type="PANTHER" id="PTHR43199:SF1">
    <property type="entry name" value="GLUTATHIONE HYDROLASE PROENZYME"/>
    <property type="match status" value="1"/>
</dbReference>
<protein>
    <recommendedName>
        <fullName evidence="11">Glutathione hydrolase proenzyme</fullName>
        <ecNumber evidence="11">2.3.2.2</ecNumber>
        <ecNumber evidence="11">3.4.19.13</ecNumber>
    </recommendedName>
    <component>
        <recommendedName>
            <fullName evidence="11">Glutathione hydrolase large chain</fullName>
        </recommendedName>
    </component>
    <component>
        <recommendedName>
            <fullName evidence="11">Glutathione hydrolase small chain</fullName>
        </recommendedName>
    </component>
</protein>
<dbReference type="EMBL" id="JACCEM010000004">
    <property type="protein sequence ID" value="NYT49433.1"/>
    <property type="molecule type" value="Genomic_DNA"/>
</dbReference>
<dbReference type="GO" id="GO:0103068">
    <property type="term" value="F:leukotriene C4 gamma-glutamyl transferase activity"/>
    <property type="evidence" value="ECO:0007669"/>
    <property type="project" value="UniProtKB-EC"/>
</dbReference>
<dbReference type="UniPathway" id="UPA00204"/>
<evidence type="ECO:0000313" key="13">
    <source>
        <dbReference type="EMBL" id="NYT49433.1"/>
    </source>
</evidence>
<comment type="catalytic activity">
    <reaction evidence="1 11">
        <text>an S-substituted glutathione + H2O = an S-substituted L-cysteinylglycine + L-glutamate</text>
        <dbReference type="Rhea" id="RHEA:59468"/>
        <dbReference type="ChEBI" id="CHEBI:15377"/>
        <dbReference type="ChEBI" id="CHEBI:29985"/>
        <dbReference type="ChEBI" id="CHEBI:90779"/>
        <dbReference type="ChEBI" id="CHEBI:143103"/>
        <dbReference type="EC" id="3.4.19.13"/>
    </reaction>
</comment>
<evidence type="ECO:0000256" key="1">
    <source>
        <dbReference type="ARBA" id="ARBA00001049"/>
    </source>
</evidence>
<dbReference type="InterPro" id="IPR043138">
    <property type="entry name" value="GGT_lsub"/>
</dbReference>
<feature type="active site" description="Nucleophile" evidence="9">
    <location>
        <position position="412"/>
    </location>
</feature>
<evidence type="ECO:0000256" key="10">
    <source>
        <dbReference type="PIRSR" id="PIRSR600101-2"/>
    </source>
</evidence>
<feature type="signal peptide" evidence="12">
    <location>
        <begin position="1"/>
        <end position="33"/>
    </location>
</feature>
<dbReference type="Proteomes" id="UP000559809">
    <property type="component" value="Unassembled WGS sequence"/>
</dbReference>
<dbReference type="InterPro" id="IPR000101">
    <property type="entry name" value="GGT_peptidase"/>
</dbReference>